<sequence>MSATASMLVLLVLLVATGVATFATAGQHSPPEAEEAEALRYRRRPRGSRRGGRPGGGTRSAPPPPPPMPPMIPLPTPPSPPAANTPPLPLLPCNRSVVPIMVGPGAPPSSQPTTDTPPACLPTPPPSPPTPPTPPRCPRCPLCAWPPRPVFPFPPGKPAPGASSSGGLGEACVAPLAGLMTCGAFLTGEDDEPTPTPRSDCCVGLGAFLNRSSAAGGGDRLLRCLCPVILGEVNRNLPKPVDPVRMMYLPIACGVVLPPQALYVCFTGQQSPRFGSRVPALEDLNIN</sequence>
<feature type="signal peptide" evidence="2">
    <location>
        <begin position="1"/>
        <end position="25"/>
    </location>
</feature>
<feature type="chain" id="PRO_5042963829" description="Bifunctional inhibitor/plant lipid transfer protein/seed storage helical domain-containing protein" evidence="2">
    <location>
        <begin position="26"/>
        <end position="287"/>
    </location>
</feature>
<feature type="compositionally biased region" description="Basic residues" evidence="1">
    <location>
        <begin position="41"/>
        <end position="52"/>
    </location>
</feature>
<proteinExistence type="predicted"/>
<dbReference type="AlphaFoldDB" id="A0AAQ3SIN8"/>
<evidence type="ECO:0000313" key="5">
    <source>
        <dbReference type="Proteomes" id="UP001341281"/>
    </source>
</evidence>
<dbReference type="Proteomes" id="UP001341281">
    <property type="component" value="Chromosome 01"/>
</dbReference>
<feature type="domain" description="Bifunctional inhibitor/plant lipid transfer protein/seed storage helical" evidence="3">
    <location>
        <begin position="166"/>
        <end position="261"/>
    </location>
</feature>
<dbReference type="InterPro" id="IPR016140">
    <property type="entry name" value="Bifunc_inhib/LTP/seed_store"/>
</dbReference>
<keyword evidence="5" id="KW-1185">Reference proteome</keyword>
<organism evidence="4 5">
    <name type="scientific">Paspalum notatum var. saurae</name>
    <dbReference type="NCBI Taxonomy" id="547442"/>
    <lineage>
        <taxon>Eukaryota</taxon>
        <taxon>Viridiplantae</taxon>
        <taxon>Streptophyta</taxon>
        <taxon>Embryophyta</taxon>
        <taxon>Tracheophyta</taxon>
        <taxon>Spermatophyta</taxon>
        <taxon>Magnoliopsida</taxon>
        <taxon>Liliopsida</taxon>
        <taxon>Poales</taxon>
        <taxon>Poaceae</taxon>
        <taxon>PACMAD clade</taxon>
        <taxon>Panicoideae</taxon>
        <taxon>Andropogonodae</taxon>
        <taxon>Paspaleae</taxon>
        <taxon>Paspalinae</taxon>
        <taxon>Paspalum</taxon>
    </lineage>
</organism>
<name>A0AAQ3SIN8_PASNO</name>
<reference evidence="4 5" key="1">
    <citation type="submission" date="2024-02" db="EMBL/GenBank/DDBJ databases">
        <title>High-quality chromosome-scale genome assembly of Pensacola bahiagrass (Paspalum notatum Flugge var. saurae).</title>
        <authorList>
            <person name="Vega J.M."/>
            <person name="Podio M."/>
            <person name="Orjuela J."/>
            <person name="Siena L.A."/>
            <person name="Pessino S.C."/>
            <person name="Combes M.C."/>
            <person name="Mariac C."/>
            <person name="Albertini E."/>
            <person name="Pupilli F."/>
            <person name="Ortiz J.P.A."/>
            <person name="Leblanc O."/>
        </authorList>
    </citation>
    <scope>NUCLEOTIDE SEQUENCE [LARGE SCALE GENOMIC DNA]</scope>
    <source>
        <strain evidence="4">R1</strain>
        <tissue evidence="4">Leaf</tissue>
    </source>
</reference>
<evidence type="ECO:0000259" key="3">
    <source>
        <dbReference type="Pfam" id="PF14368"/>
    </source>
</evidence>
<evidence type="ECO:0000256" key="1">
    <source>
        <dbReference type="SAM" id="MobiDB-lite"/>
    </source>
</evidence>
<protein>
    <recommendedName>
        <fullName evidence="3">Bifunctional inhibitor/plant lipid transfer protein/seed storage helical domain-containing protein</fullName>
    </recommendedName>
</protein>
<dbReference type="SUPFAM" id="SSF47699">
    <property type="entry name" value="Bifunctional inhibitor/lipid-transfer protein/seed storage 2S albumin"/>
    <property type="match status" value="1"/>
</dbReference>
<keyword evidence="2" id="KW-0732">Signal</keyword>
<dbReference type="InterPro" id="IPR036312">
    <property type="entry name" value="Bifun_inhib/LTP/seed_sf"/>
</dbReference>
<evidence type="ECO:0000256" key="2">
    <source>
        <dbReference type="SAM" id="SignalP"/>
    </source>
</evidence>
<feature type="region of interest" description="Disordered" evidence="1">
    <location>
        <begin position="101"/>
        <end position="135"/>
    </location>
</feature>
<dbReference type="EMBL" id="CP144745">
    <property type="protein sequence ID" value="WVZ54841.1"/>
    <property type="molecule type" value="Genomic_DNA"/>
</dbReference>
<dbReference type="Gene3D" id="1.10.110.10">
    <property type="entry name" value="Plant lipid-transfer and hydrophobic proteins"/>
    <property type="match status" value="1"/>
</dbReference>
<dbReference type="Pfam" id="PF14368">
    <property type="entry name" value="LTP_2"/>
    <property type="match status" value="1"/>
</dbReference>
<feature type="compositionally biased region" description="Pro residues" evidence="1">
    <location>
        <begin position="119"/>
        <end position="135"/>
    </location>
</feature>
<feature type="compositionally biased region" description="Pro residues" evidence="1">
    <location>
        <begin position="61"/>
        <end position="88"/>
    </location>
</feature>
<feature type="region of interest" description="Disordered" evidence="1">
    <location>
        <begin position="25"/>
        <end position="88"/>
    </location>
</feature>
<evidence type="ECO:0000313" key="4">
    <source>
        <dbReference type="EMBL" id="WVZ54841.1"/>
    </source>
</evidence>
<gene>
    <name evidence="4" type="ORF">U9M48_005585</name>
</gene>
<accession>A0AAQ3SIN8</accession>